<dbReference type="PANTHER" id="PTHR23074:SF78">
    <property type="entry name" value="KATANIN P60 ATPASE-CONTAINING SUBUNIT A-LIKE 2"/>
    <property type="match status" value="1"/>
</dbReference>
<evidence type="ECO:0000256" key="5">
    <source>
        <dbReference type="ARBA" id="ARBA00022840"/>
    </source>
</evidence>
<comment type="subcellular location">
    <subcellularLocation>
        <location evidence="1">Cytoplasm</location>
        <location evidence="1">Cytoskeleton</location>
        <location evidence="1">Spindle</location>
    </subcellularLocation>
</comment>
<dbReference type="InterPro" id="IPR050304">
    <property type="entry name" value="MT-severing_AAA_ATPase"/>
</dbReference>
<dbReference type="GO" id="GO:0016787">
    <property type="term" value="F:hydrolase activity"/>
    <property type="evidence" value="ECO:0007669"/>
    <property type="project" value="UniProtKB-KW"/>
</dbReference>
<keyword evidence="7" id="KW-0413">Isomerase</keyword>
<dbReference type="GO" id="GO:0005524">
    <property type="term" value="F:ATP binding"/>
    <property type="evidence" value="ECO:0007669"/>
    <property type="project" value="UniProtKB-KW"/>
</dbReference>
<dbReference type="PANTHER" id="PTHR23074">
    <property type="entry name" value="AAA DOMAIN-CONTAINING"/>
    <property type="match status" value="1"/>
</dbReference>
<keyword evidence="6" id="KW-0206">Cytoskeleton</keyword>
<evidence type="ECO:0000256" key="2">
    <source>
        <dbReference type="ARBA" id="ARBA00022490"/>
    </source>
</evidence>
<gene>
    <name evidence="8" type="ORF">ZEAMMB73_Zm00001d011563</name>
</gene>
<evidence type="ECO:0000256" key="3">
    <source>
        <dbReference type="ARBA" id="ARBA00022701"/>
    </source>
</evidence>
<dbReference type="GO" id="GO:0016853">
    <property type="term" value="F:isomerase activity"/>
    <property type="evidence" value="ECO:0007669"/>
    <property type="project" value="UniProtKB-KW"/>
</dbReference>
<dbReference type="GO" id="GO:0005874">
    <property type="term" value="C:microtubule"/>
    <property type="evidence" value="ECO:0007669"/>
    <property type="project" value="UniProtKB-KW"/>
</dbReference>
<name>A0A1D6G1B7_MAIZE</name>
<keyword evidence="5" id="KW-0067">ATP-binding</keyword>
<dbReference type="Gene3D" id="3.40.50.300">
    <property type="entry name" value="P-loop containing nucleotide triphosphate hydrolases"/>
    <property type="match status" value="1"/>
</dbReference>
<proteinExistence type="predicted"/>
<evidence type="ECO:0000313" key="8">
    <source>
        <dbReference type="EMBL" id="AQK97229.1"/>
    </source>
</evidence>
<accession>A0A1D6G1B7</accession>
<reference evidence="8" key="1">
    <citation type="submission" date="2015-12" db="EMBL/GenBank/DDBJ databases">
        <title>Update maize B73 reference genome by single molecule sequencing technologies.</title>
        <authorList>
            <consortium name="Maize Genome Sequencing Project"/>
            <person name="Ware D."/>
        </authorList>
    </citation>
    <scope>NUCLEOTIDE SEQUENCE</scope>
    <source>
        <tissue evidence="8">Seedling</tissue>
    </source>
</reference>
<dbReference type="InterPro" id="IPR027417">
    <property type="entry name" value="P-loop_NTPase"/>
</dbReference>
<evidence type="ECO:0000256" key="4">
    <source>
        <dbReference type="ARBA" id="ARBA00022741"/>
    </source>
</evidence>
<organism evidence="8">
    <name type="scientific">Zea mays</name>
    <name type="common">Maize</name>
    <dbReference type="NCBI Taxonomy" id="4577"/>
    <lineage>
        <taxon>Eukaryota</taxon>
        <taxon>Viridiplantae</taxon>
        <taxon>Streptophyta</taxon>
        <taxon>Embryophyta</taxon>
        <taxon>Tracheophyta</taxon>
        <taxon>Spermatophyta</taxon>
        <taxon>Magnoliopsida</taxon>
        <taxon>Liliopsida</taxon>
        <taxon>Poales</taxon>
        <taxon>Poaceae</taxon>
        <taxon>PACMAD clade</taxon>
        <taxon>Panicoideae</taxon>
        <taxon>Andropogonodae</taxon>
        <taxon>Andropogoneae</taxon>
        <taxon>Tripsacinae</taxon>
        <taxon>Zea</taxon>
    </lineage>
</organism>
<evidence type="ECO:0000256" key="7">
    <source>
        <dbReference type="ARBA" id="ARBA00023235"/>
    </source>
</evidence>
<dbReference type="EMBL" id="CM000784">
    <property type="protein sequence ID" value="AQK97229.1"/>
    <property type="molecule type" value="Genomic_DNA"/>
</dbReference>
<evidence type="ECO:0000256" key="1">
    <source>
        <dbReference type="ARBA" id="ARBA00004186"/>
    </source>
</evidence>
<keyword evidence="4" id="KW-0547">Nucleotide-binding</keyword>
<dbReference type="GO" id="GO:0005819">
    <property type="term" value="C:spindle"/>
    <property type="evidence" value="ECO:0007669"/>
    <property type="project" value="UniProtKB-SubCell"/>
</dbReference>
<sequence length="113" mass="12922">MQMYFPFYTPVVTGYDGCRQKSLLPSFESAEMRNLAETLLRDIIRGSPDVKWESIKGLENAKRLLKEAVVMPIKYPKYFTGLLSPWKGILLFGPPGTGKVCTSRVIHIFFSRF</sequence>
<dbReference type="SUPFAM" id="SSF52540">
    <property type="entry name" value="P-loop containing nucleoside triphosphate hydrolases"/>
    <property type="match status" value="1"/>
</dbReference>
<keyword evidence="8" id="KW-0378">Hydrolase</keyword>
<keyword evidence="2" id="KW-0963">Cytoplasm</keyword>
<evidence type="ECO:0000256" key="6">
    <source>
        <dbReference type="ARBA" id="ARBA00023212"/>
    </source>
</evidence>
<dbReference type="AlphaFoldDB" id="A0A1D6G1B7"/>
<keyword evidence="3" id="KW-0493">Microtubule</keyword>
<protein>
    <submittedName>
        <fullName evidence="8">p-loop containing nucleoside triphosphate hydrolase superfamily protein</fullName>
    </submittedName>
</protein>